<dbReference type="PANTHER" id="PTHR10015">
    <property type="entry name" value="HEAT SHOCK TRANSCRIPTION FACTOR"/>
    <property type="match status" value="1"/>
</dbReference>
<evidence type="ECO:0000256" key="4">
    <source>
        <dbReference type="RuleBase" id="RU004020"/>
    </source>
</evidence>
<protein>
    <recommendedName>
        <fullName evidence="6">HSF-type DNA-binding domain-containing protein</fullName>
    </recommendedName>
</protein>
<evidence type="ECO:0000313" key="7">
    <source>
        <dbReference type="EMBL" id="GFH52858.1"/>
    </source>
</evidence>
<feature type="compositionally biased region" description="Basic and acidic residues" evidence="5">
    <location>
        <begin position="411"/>
        <end position="420"/>
    </location>
</feature>
<feature type="compositionally biased region" description="Basic and acidic residues" evidence="5">
    <location>
        <begin position="323"/>
        <end position="334"/>
    </location>
</feature>
<feature type="compositionally biased region" description="Basic and acidic residues" evidence="5">
    <location>
        <begin position="360"/>
        <end position="373"/>
    </location>
</feature>
<feature type="compositionally biased region" description="Polar residues" evidence="5">
    <location>
        <begin position="421"/>
        <end position="443"/>
    </location>
</feature>
<keyword evidence="8" id="KW-1185">Reference proteome</keyword>
<dbReference type="Proteomes" id="UP001054902">
    <property type="component" value="Unassembled WGS sequence"/>
</dbReference>
<dbReference type="SMART" id="SM00415">
    <property type="entry name" value="HSF"/>
    <property type="match status" value="1"/>
</dbReference>
<feature type="region of interest" description="Disordered" evidence="5">
    <location>
        <begin position="315"/>
        <end position="461"/>
    </location>
</feature>
<feature type="region of interest" description="Disordered" evidence="5">
    <location>
        <begin position="212"/>
        <end position="270"/>
    </location>
</feature>
<feature type="compositionally biased region" description="Polar residues" evidence="5">
    <location>
        <begin position="374"/>
        <end position="395"/>
    </location>
</feature>
<dbReference type="Pfam" id="PF00447">
    <property type="entry name" value="HSF_DNA-bind"/>
    <property type="match status" value="1"/>
</dbReference>
<accession>A0AAD3CVQ5</accession>
<evidence type="ECO:0000313" key="8">
    <source>
        <dbReference type="Proteomes" id="UP001054902"/>
    </source>
</evidence>
<evidence type="ECO:0000256" key="1">
    <source>
        <dbReference type="ARBA" id="ARBA00004123"/>
    </source>
</evidence>
<organism evidence="7 8">
    <name type="scientific">Chaetoceros tenuissimus</name>
    <dbReference type="NCBI Taxonomy" id="426638"/>
    <lineage>
        <taxon>Eukaryota</taxon>
        <taxon>Sar</taxon>
        <taxon>Stramenopiles</taxon>
        <taxon>Ochrophyta</taxon>
        <taxon>Bacillariophyta</taxon>
        <taxon>Coscinodiscophyceae</taxon>
        <taxon>Chaetocerotophycidae</taxon>
        <taxon>Chaetocerotales</taxon>
        <taxon>Chaetocerotaceae</taxon>
        <taxon>Chaetoceros</taxon>
    </lineage>
</organism>
<sequence>MDPILSKATDLHLAMDDSSVLQAAKDLFLFASTSREDASFSIKPTEHMTKKPSSLALPNEIDIISTAVATNSSHSKNETDTGMVDGALSHKKKYLPHEPFPVTLMRMVNDESINHIITFLPHGQSFVILDREQLMSDVLPVYFPATTSKVFASFSRKLNRWGFKLERGGAYFHPLFQRDSPENCREIHIKPKARKRNNGESITTQDFAAVRTNENSSSVRVSPSPSVISVTKCSHEEDPNTKSKNSVDSSKAVCRSDLHPGKATSEHYQKKEGEHLQKNAFIPFHGCYSPAPMMYRDPYYFTHCMHGKYHFNTSNNHRAPKPSSEKKDVDEEKNPGTSVSPMVITSEAEEEAKAPTSTVNKEKTSELPMKDDSSSTIEVNGDSIGSNDAKPSSNAENDKVVSNHNATVSTPKREGSKIDDTNCSEGEVNRSSQNVVTPINTSVEAKDESDTEMAEENQLWI</sequence>
<evidence type="ECO:0000256" key="2">
    <source>
        <dbReference type="ARBA" id="ARBA00023125"/>
    </source>
</evidence>
<dbReference type="PANTHER" id="PTHR10015:SF206">
    <property type="entry name" value="HSF-TYPE DNA-BINDING DOMAIN-CONTAINING PROTEIN"/>
    <property type="match status" value="1"/>
</dbReference>
<evidence type="ECO:0000256" key="3">
    <source>
        <dbReference type="ARBA" id="ARBA00023242"/>
    </source>
</evidence>
<gene>
    <name evidence="7" type="ORF">CTEN210_09334</name>
</gene>
<dbReference type="SUPFAM" id="SSF46785">
    <property type="entry name" value="Winged helix' DNA-binding domain"/>
    <property type="match status" value="1"/>
</dbReference>
<proteinExistence type="inferred from homology"/>
<dbReference type="InterPro" id="IPR036390">
    <property type="entry name" value="WH_DNA-bd_sf"/>
</dbReference>
<keyword evidence="3" id="KW-0539">Nucleus</keyword>
<dbReference type="Gene3D" id="1.10.10.10">
    <property type="entry name" value="Winged helix-like DNA-binding domain superfamily/Winged helix DNA-binding domain"/>
    <property type="match status" value="1"/>
</dbReference>
<dbReference type="InterPro" id="IPR036388">
    <property type="entry name" value="WH-like_DNA-bd_sf"/>
</dbReference>
<feature type="compositionally biased region" description="Low complexity" evidence="5">
    <location>
        <begin position="216"/>
        <end position="230"/>
    </location>
</feature>
<comment type="subcellular location">
    <subcellularLocation>
        <location evidence="1">Nucleus</location>
    </subcellularLocation>
</comment>
<reference evidence="7 8" key="1">
    <citation type="journal article" date="2021" name="Sci. Rep.">
        <title>The genome of the diatom Chaetoceros tenuissimus carries an ancient integrated fragment of an extant virus.</title>
        <authorList>
            <person name="Hongo Y."/>
            <person name="Kimura K."/>
            <person name="Takaki Y."/>
            <person name="Yoshida Y."/>
            <person name="Baba S."/>
            <person name="Kobayashi G."/>
            <person name="Nagasaki K."/>
            <person name="Hano T."/>
            <person name="Tomaru Y."/>
        </authorList>
    </citation>
    <scope>NUCLEOTIDE SEQUENCE [LARGE SCALE GENOMIC DNA]</scope>
    <source>
        <strain evidence="7 8">NIES-3715</strain>
    </source>
</reference>
<dbReference type="EMBL" id="BLLK01000046">
    <property type="protein sequence ID" value="GFH52858.1"/>
    <property type="molecule type" value="Genomic_DNA"/>
</dbReference>
<comment type="caution">
    <text evidence="7">The sequence shown here is derived from an EMBL/GenBank/DDBJ whole genome shotgun (WGS) entry which is preliminary data.</text>
</comment>
<feature type="domain" description="HSF-type DNA-binding" evidence="6">
    <location>
        <begin position="96"/>
        <end position="190"/>
    </location>
</feature>
<keyword evidence="2" id="KW-0238">DNA-binding</keyword>
<name>A0AAD3CVQ5_9STRA</name>
<dbReference type="InterPro" id="IPR000232">
    <property type="entry name" value="HSF_DNA-bd"/>
</dbReference>
<dbReference type="GO" id="GO:0043565">
    <property type="term" value="F:sequence-specific DNA binding"/>
    <property type="evidence" value="ECO:0007669"/>
    <property type="project" value="InterPro"/>
</dbReference>
<comment type="similarity">
    <text evidence="4">Belongs to the HSF family.</text>
</comment>
<evidence type="ECO:0000259" key="6">
    <source>
        <dbReference type="SMART" id="SM00415"/>
    </source>
</evidence>
<dbReference type="GO" id="GO:0003700">
    <property type="term" value="F:DNA-binding transcription factor activity"/>
    <property type="evidence" value="ECO:0007669"/>
    <property type="project" value="InterPro"/>
</dbReference>
<dbReference type="GO" id="GO:0005634">
    <property type="term" value="C:nucleus"/>
    <property type="evidence" value="ECO:0007669"/>
    <property type="project" value="UniProtKB-SubCell"/>
</dbReference>
<evidence type="ECO:0000256" key="5">
    <source>
        <dbReference type="SAM" id="MobiDB-lite"/>
    </source>
</evidence>
<feature type="compositionally biased region" description="Basic and acidic residues" evidence="5">
    <location>
        <begin position="254"/>
        <end position="270"/>
    </location>
</feature>
<dbReference type="AlphaFoldDB" id="A0AAD3CVQ5"/>